<reference evidence="1" key="1">
    <citation type="journal article" date="2015" name="J. Eukaryot. Microbiol.">
        <title>Chloroplast Genome Evolution in the Euglenaceae.</title>
        <authorList>
            <person name="Bennett M.S."/>
            <person name="Triemer R.E."/>
        </authorList>
    </citation>
    <scope>NUCLEOTIDE SEQUENCE</scope>
    <source>
        <strain evidence="1">UTEX 373</strain>
    </source>
</reference>
<dbReference type="EMBL" id="KP453743">
    <property type="protein sequence ID" value="AKJ83340.1"/>
    <property type="molecule type" value="Genomic_DNA"/>
</dbReference>
<dbReference type="RefSeq" id="YP_009144893.1">
    <property type="nucleotide sequence ID" value="NC_027269.1"/>
</dbReference>
<keyword evidence="1" id="KW-0934">Plastid</keyword>
<sequence>MNKKNIIYIYMKSNIDYNKNTAKSFHDTRYYENLEFCNKNLEFMQQEKERLKTDDKMIVTKKIEEALNKVNAEETGKVFKILEKILNKNQKFAFNKSKEKPINSDLLSLLSNQDLLMVAYQKVRKTKEP</sequence>
<dbReference type="GeneID" id="24573223"/>
<dbReference type="AlphaFoldDB" id="A0A0G3F9H3"/>
<keyword evidence="1" id="KW-0150">Chloroplast</keyword>
<accession>A0A0G3F9H3</accession>
<protein>
    <submittedName>
        <fullName evidence="1">Uncharacterized protein</fullName>
    </submittedName>
</protein>
<geneLocation type="chloroplast" evidence="1"/>
<organism evidence="1">
    <name type="scientific">Euglena anabaena</name>
    <name type="common">Euglenaria anabaena</name>
    <dbReference type="NCBI Taxonomy" id="38273"/>
    <lineage>
        <taxon>Eukaryota</taxon>
        <taxon>Discoba</taxon>
        <taxon>Euglenozoa</taxon>
        <taxon>Euglenida</taxon>
        <taxon>Spirocuta</taxon>
        <taxon>Euglenophyceae</taxon>
        <taxon>Euglenales</taxon>
        <taxon>Euglenaceae</taxon>
        <taxon>Euglenaria</taxon>
    </lineage>
</organism>
<evidence type="ECO:0000313" key="1">
    <source>
        <dbReference type="EMBL" id="AKJ83340.1"/>
    </source>
</evidence>
<name>A0A0G3F9H3_EUGAN</name>
<proteinExistence type="predicted"/>